<dbReference type="GO" id="GO:0016787">
    <property type="term" value="F:hydrolase activity"/>
    <property type="evidence" value="ECO:0007669"/>
    <property type="project" value="UniProtKB-KW"/>
</dbReference>
<dbReference type="InterPro" id="IPR002018">
    <property type="entry name" value="CarbesteraseB"/>
</dbReference>
<evidence type="ECO:0000313" key="5">
    <source>
        <dbReference type="EMBL" id="KIW52672.1"/>
    </source>
</evidence>
<dbReference type="HOGENOM" id="CLU_006586_14_1_1"/>
<dbReference type="PANTHER" id="PTHR43142">
    <property type="entry name" value="CARBOXYLIC ESTER HYDROLASE"/>
    <property type="match status" value="1"/>
</dbReference>
<evidence type="ECO:0000256" key="1">
    <source>
        <dbReference type="ARBA" id="ARBA00005964"/>
    </source>
</evidence>
<reference evidence="5 6" key="1">
    <citation type="submission" date="2015-01" db="EMBL/GenBank/DDBJ databases">
        <title>The Genome Sequence of Exophiala xenobiotica CBS118157.</title>
        <authorList>
            <consortium name="The Broad Institute Genomics Platform"/>
            <person name="Cuomo C."/>
            <person name="de Hoog S."/>
            <person name="Gorbushina A."/>
            <person name="Stielow B."/>
            <person name="Teixiera M."/>
            <person name="Abouelleil A."/>
            <person name="Chapman S.B."/>
            <person name="Priest M."/>
            <person name="Young S.K."/>
            <person name="Wortman J."/>
            <person name="Nusbaum C."/>
            <person name="Birren B."/>
        </authorList>
    </citation>
    <scope>NUCLEOTIDE SEQUENCE [LARGE SCALE GENOMIC DNA]</scope>
    <source>
        <strain evidence="5 6">CBS 118157</strain>
    </source>
</reference>
<keyword evidence="6" id="KW-1185">Reference proteome</keyword>
<evidence type="ECO:0000256" key="2">
    <source>
        <dbReference type="ARBA" id="ARBA00022801"/>
    </source>
</evidence>
<evidence type="ECO:0000256" key="3">
    <source>
        <dbReference type="RuleBase" id="RU361235"/>
    </source>
</evidence>
<dbReference type="OrthoDB" id="4137226at2759"/>
<dbReference type="AlphaFoldDB" id="A0A0D2CRQ2"/>
<dbReference type="Gene3D" id="3.40.50.1820">
    <property type="entry name" value="alpha/beta hydrolase"/>
    <property type="match status" value="1"/>
</dbReference>
<feature type="domain" description="Carboxylesterase type B" evidence="4">
    <location>
        <begin position="19"/>
        <end position="483"/>
    </location>
</feature>
<dbReference type="InterPro" id="IPR019826">
    <property type="entry name" value="Carboxylesterase_B_AS"/>
</dbReference>
<dbReference type="PROSITE" id="PS00122">
    <property type="entry name" value="CARBOXYLESTERASE_B_1"/>
    <property type="match status" value="1"/>
</dbReference>
<name>A0A0D2CRQ2_9EURO</name>
<dbReference type="Pfam" id="PF00135">
    <property type="entry name" value="COesterase"/>
    <property type="match status" value="1"/>
</dbReference>
<dbReference type="InterPro" id="IPR029058">
    <property type="entry name" value="AB_hydrolase_fold"/>
</dbReference>
<protein>
    <recommendedName>
        <fullName evidence="3">Carboxylic ester hydrolase</fullName>
        <ecNumber evidence="3">3.1.1.-</ecNumber>
    </recommendedName>
</protein>
<comment type="similarity">
    <text evidence="1 3">Belongs to the type-B carboxylesterase/lipase family.</text>
</comment>
<dbReference type="PANTHER" id="PTHR43142:SF6">
    <property type="entry name" value="PUTATIVE (AFU_ORTHOLOGUE AFUA_7G01710)-RELATED"/>
    <property type="match status" value="1"/>
</dbReference>
<accession>A0A0D2CRQ2</accession>
<dbReference type="STRING" id="348802.A0A0D2CRQ2"/>
<evidence type="ECO:0000259" key="4">
    <source>
        <dbReference type="Pfam" id="PF00135"/>
    </source>
</evidence>
<dbReference type="RefSeq" id="XP_013313256.1">
    <property type="nucleotide sequence ID" value="XM_013457802.1"/>
</dbReference>
<evidence type="ECO:0000313" key="6">
    <source>
        <dbReference type="Proteomes" id="UP000054342"/>
    </source>
</evidence>
<organism evidence="5 6">
    <name type="scientific">Exophiala xenobiotica</name>
    <dbReference type="NCBI Taxonomy" id="348802"/>
    <lineage>
        <taxon>Eukaryota</taxon>
        <taxon>Fungi</taxon>
        <taxon>Dikarya</taxon>
        <taxon>Ascomycota</taxon>
        <taxon>Pezizomycotina</taxon>
        <taxon>Eurotiomycetes</taxon>
        <taxon>Chaetothyriomycetidae</taxon>
        <taxon>Chaetothyriales</taxon>
        <taxon>Herpotrichiellaceae</taxon>
        <taxon>Exophiala</taxon>
    </lineage>
</organism>
<sequence length="535" mass="59176">MGSILEQSRPASIQLRDLEVQGFVNEASQVTNYLGIQYATIPARFRQSQPIDHLGLTGVLDATRYGARCPQNPRPKNLPLFEGLQQTEGPNDEFGCLRLNIFTPAAQQSRPLPVLVWIHGGGFVFGDGGWEFDGNHLVQHAVESGKPIVFVTLNYRLGYFGFLTSKELKEEAVKDGQTPFSNTAFYDQRLALLWVQNHIQSFGGDPSNVTIAGESAGGLSVLAHLRSDVPVCQRGIIMSSPNLDYPRPEESQATFDKLVASTGVSPSAPPEEKLAALRALSSDDIIKLIGFSFSTPHWDPEWFVHQDGTTPTAGPAPLSPWVKGVLAGSTKDEAAIFGLGMGWQTWTSNQFEERVKSVVQDEKDASELLRAYGIDSNASAETNMRGLIDMVTDTNFSGLPFIVAEQQTSTPPISLYRFEQPDPFPKSPFHGYAYHSLDNAFFCRYPSVAGPSASEDARETANRFNGAVLDFAYGDQPWEIYWPNQKIMVFNGKGSGLVKADQPDRWRRIFAERDRTKTVRRYNHKLMGLGHDSLP</sequence>
<dbReference type="GeneID" id="25330206"/>
<dbReference type="SUPFAM" id="SSF53474">
    <property type="entry name" value="alpha/beta-Hydrolases"/>
    <property type="match status" value="1"/>
</dbReference>
<keyword evidence="2 3" id="KW-0378">Hydrolase</keyword>
<gene>
    <name evidence="5" type="ORF">PV05_08298</name>
</gene>
<dbReference type="EMBL" id="KN847321">
    <property type="protein sequence ID" value="KIW52672.1"/>
    <property type="molecule type" value="Genomic_DNA"/>
</dbReference>
<proteinExistence type="inferred from homology"/>
<dbReference type="ESTHER" id="9euro-a0a0d2crq2">
    <property type="family name" value="Fungal_carboxylesterase_lipase"/>
</dbReference>
<dbReference type="EC" id="3.1.1.-" evidence="3"/>
<dbReference type="Proteomes" id="UP000054342">
    <property type="component" value="Unassembled WGS sequence"/>
</dbReference>